<dbReference type="Proteomes" id="UP000682733">
    <property type="component" value="Unassembled WGS sequence"/>
</dbReference>
<dbReference type="GO" id="GO:0005509">
    <property type="term" value="F:calcium ion binding"/>
    <property type="evidence" value="ECO:0007669"/>
    <property type="project" value="InterPro"/>
</dbReference>
<evidence type="ECO:0000313" key="7">
    <source>
        <dbReference type="Proteomes" id="UP000663829"/>
    </source>
</evidence>
<evidence type="ECO:0000313" key="3">
    <source>
        <dbReference type="EMBL" id="CAF1384836.1"/>
    </source>
</evidence>
<dbReference type="InterPro" id="IPR018247">
    <property type="entry name" value="EF_Hand_1_Ca_BS"/>
</dbReference>
<evidence type="ECO:0000313" key="5">
    <source>
        <dbReference type="EMBL" id="CAF4192968.1"/>
    </source>
</evidence>
<proteinExistence type="predicted"/>
<dbReference type="SUPFAM" id="SSF47473">
    <property type="entry name" value="EF-hand"/>
    <property type="match status" value="1"/>
</dbReference>
<protein>
    <recommendedName>
        <fullName evidence="2">EF-hand domain-containing protein</fullName>
    </recommendedName>
</protein>
<comment type="caution">
    <text evidence="4">The sequence shown here is derived from an EMBL/GenBank/DDBJ whole genome shotgun (WGS) entry which is preliminary data.</text>
</comment>
<dbReference type="Proteomes" id="UP000677228">
    <property type="component" value="Unassembled WGS sequence"/>
</dbReference>
<feature type="domain" description="EF-hand" evidence="2">
    <location>
        <begin position="98"/>
        <end position="133"/>
    </location>
</feature>
<dbReference type="Proteomes" id="UP000681722">
    <property type="component" value="Unassembled WGS sequence"/>
</dbReference>
<dbReference type="CDD" id="cd00051">
    <property type="entry name" value="EFh"/>
    <property type="match status" value="1"/>
</dbReference>
<dbReference type="PROSITE" id="PS00018">
    <property type="entry name" value="EF_HAND_1"/>
    <property type="match status" value="2"/>
</dbReference>
<evidence type="ECO:0000313" key="4">
    <source>
        <dbReference type="EMBL" id="CAF1544774.1"/>
    </source>
</evidence>
<dbReference type="EMBL" id="CAJOBA010046737">
    <property type="protein sequence ID" value="CAF4192968.1"/>
    <property type="molecule type" value="Genomic_DNA"/>
</dbReference>
<dbReference type="InterPro" id="IPR011992">
    <property type="entry name" value="EF-hand-dom_pair"/>
</dbReference>
<dbReference type="EMBL" id="CAJNOQ010026326">
    <property type="protein sequence ID" value="CAF1544774.1"/>
    <property type="molecule type" value="Genomic_DNA"/>
</dbReference>
<evidence type="ECO:0000313" key="6">
    <source>
        <dbReference type="EMBL" id="CAF4405394.1"/>
    </source>
</evidence>
<dbReference type="EMBL" id="CAJOBC010091978">
    <property type="protein sequence ID" value="CAF4405394.1"/>
    <property type="molecule type" value="Genomic_DNA"/>
</dbReference>
<gene>
    <name evidence="4" type="ORF">GPM918_LOCUS38839</name>
    <name evidence="3" type="ORF">OVA965_LOCUS32284</name>
    <name evidence="6" type="ORF">SRO942_LOCUS39690</name>
    <name evidence="5" type="ORF">TMI583_LOCUS33140</name>
</gene>
<dbReference type="OrthoDB" id="26525at2759"/>
<accession>A0A815W8V7</accession>
<dbReference type="EMBL" id="CAJNOK010025038">
    <property type="protein sequence ID" value="CAF1384836.1"/>
    <property type="molecule type" value="Genomic_DNA"/>
</dbReference>
<evidence type="ECO:0000256" key="1">
    <source>
        <dbReference type="ARBA" id="ARBA00022837"/>
    </source>
</evidence>
<reference evidence="4" key="1">
    <citation type="submission" date="2021-02" db="EMBL/GenBank/DDBJ databases">
        <authorList>
            <person name="Nowell W R."/>
        </authorList>
    </citation>
    <scope>NUCLEOTIDE SEQUENCE</scope>
</reference>
<dbReference type="SMART" id="SM00054">
    <property type="entry name" value="EFh"/>
    <property type="match status" value="2"/>
</dbReference>
<name>A0A815W8V7_9BILA</name>
<dbReference type="PROSITE" id="PS50222">
    <property type="entry name" value="EF_HAND_2"/>
    <property type="match status" value="1"/>
</dbReference>
<dbReference type="Proteomes" id="UP000663829">
    <property type="component" value="Unassembled WGS sequence"/>
</dbReference>
<keyword evidence="7" id="KW-1185">Reference proteome</keyword>
<dbReference type="Pfam" id="PF13499">
    <property type="entry name" value="EF-hand_7"/>
    <property type="match status" value="1"/>
</dbReference>
<evidence type="ECO:0000259" key="2">
    <source>
        <dbReference type="PROSITE" id="PS50222"/>
    </source>
</evidence>
<sequence length="177" mass="20553">MADASDRRASFEKGDLSYSVEEKIFKNNGRIEEVVYEYEETRQQSVQKGFQDKQEDRKRVLKAAITRQQYEDLAKKIHKTLSFDDFLYVLRPFMMGSYSNDEINQAFKLLDTDNSGEIDIDELAAFLPIINPQVTKDTLTKYIWHVDENSDQKLSINEFNDLLSRGIGRDIVCGHVN</sequence>
<keyword evidence="1" id="KW-0106">Calcium</keyword>
<dbReference type="Gene3D" id="1.10.238.10">
    <property type="entry name" value="EF-hand"/>
    <property type="match status" value="1"/>
</dbReference>
<dbReference type="AlphaFoldDB" id="A0A815W8V7"/>
<dbReference type="InterPro" id="IPR002048">
    <property type="entry name" value="EF_hand_dom"/>
</dbReference>
<organism evidence="4 7">
    <name type="scientific">Didymodactylos carnosus</name>
    <dbReference type="NCBI Taxonomy" id="1234261"/>
    <lineage>
        <taxon>Eukaryota</taxon>
        <taxon>Metazoa</taxon>
        <taxon>Spiralia</taxon>
        <taxon>Gnathifera</taxon>
        <taxon>Rotifera</taxon>
        <taxon>Eurotatoria</taxon>
        <taxon>Bdelloidea</taxon>
        <taxon>Philodinida</taxon>
        <taxon>Philodinidae</taxon>
        <taxon>Didymodactylos</taxon>
    </lineage>
</organism>